<proteinExistence type="predicted"/>
<accession>A0AC61NIA8</accession>
<name>A0AC61NIA8_9BACT</name>
<evidence type="ECO:0000313" key="2">
    <source>
        <dbReference type="Proteomes" id="UP000826212"/>
    </source>
</evidence>
<protein>
    <submittedName>
        <fullName evidence="1">AMP-binding protein</fullName>
    </submittedName>
</protein>
<evidence type="ECO:0000313" key="1">
    <source>
        <dbReference type="EMBL" id="QZE15445.1"/>
    </source>
</evidence>
<dbReference type="EMBL" id="CP081303">
    <property type="protein sequence ID" value="QZE15445.1"/>
    <property type="molecule type" value="Genomic_DNA"/>
</dbReference>
<organism evidence="1 2">
    <name type="scientific">Halosquirtibacter laminarini</name>
    <dbReference type="NCBI Taxonomy" id="3374600"/>
    <lineage>
        <taxon>Bacteria</taxon>
        <taxon>Pseudomonadati</taxon>
        <taxon>Bacteroidota</taxon>
        <taxon>Bacteroidia</taxon>
        <taxon>Marinilabiliales</taxon>
        <taxon>Prolixibacteraceae</taxon>
        <taxon>Halosquirtibacter</taxon>
    </lineage>
</organism>
<keyword evidence="2" id="KW-1185">Reference proteome</keyword>
<reference evidence="1" key="1">
    <citation type="submission" date="2021-08" db="EMBL/GenBank/DDBJ databases">
        <title>Novel anaerobic bacterium isolated from sea squirt in East Sea, Republic of Korea.</title>
        <authorList>
            <person name="Nguyen T.H."/>
            <person name="Li Z."/>
            <person name="Lee Y.-J."/>
            <person name="Ko J."/>
            <person name="Kim S.-G."/>
        </authorList>
    </citation>
    <scope>NUCLEOTIDE SEQUENCE</scope>
    <source>
        <strain evidence="1">KCTC 25031</strain>
    </source>
</reference>
<gene>
    <name evidence="1" type="ORF">K4L44_06325</name>
</gene>
<dbReference type="Proteomes" id="UP000826212">
    <property type="component" value="Chromosome"/>
</dbReference>
<sequence length="827" mass="94096">MIKLNNLERNAIVYRDETISYRQMLKNIHGMADLFSGETVQRVGIFSENRPEWIYAFYASWRNQATAVPIDFMSTPSDVAYVLDDCRPEVVFTSSEMKAALLESIAKTDYTPRVIVFDELDIETRVSDRDDWIEPDREDDTAVIIYTSGTTGSPKGVMLSYTNLEANVWGVTEGVVIYKEDMQTLLLLPLHHIFPLGGSMLIPLASGGTIIVAPSMQPNDMMETLKNNQVNLIIGVPRLYEIMYKGIMGKMEKSKIAMFLYRIASKIGSKSFSKKVFKKVHTNLGGHLTYLIAGGAALSSEVCDFWRTMGFEILEGYGMTEAAPMITFTRPGSIVIGSPGQALQGVEIDFKNGEIMAKGRNVMKGYFNRPEETADVLKDGWLYTGDIGHLDDKGYLFITGRKKEIIVTPNGKNINPVELESKLDLISEGVKESGVTLYQDQLHAIVVPDYNFLSKNGIKDLDTYFKEEVFSKYNDSVASYKRIVKFTIVNKELPRTRLSKIQRFKLEEFLAAVESPKISKNSSNKEAAMSKEYEAVKEFIEAQVDMEVQPEHHIEFDIALDSLAKLNLIDFIEKNFGVKIDEDRLLKFPSISKMVDHIKENKLFHKVENINWSQTLKERVNVTLPRTWPTTNWIRLISKLFFKFYFRLKGINRDVMPEGACIIAPNHQSFIDGLLVTSYIHSKTMNDTYFYAKKEHINNRFLRGLADRNNVIVMDLHKDLKESIQKMAEVLRQGKKLIVFPEGTRTHDGNVGTFKQTFAILSRELNIPILPVAISGAYEAMPRGAKFLKPFKKIDVEFMDLYYPGQKEPKQIAREVRDLIASKVDKK</sequence>